<protein>
    <submittedName>
        <fullName evidence="2">Uncharacterized protein</fullName>
    </submittedName>
</protein>
<proteinExistence type="predicted"/>
<evidence type="ECO:0000313" key="2">
    <source>
        <dbReference type="WBParaSite" id="ACRNAN_scaffold12646.g23146.t1"/>
    </source>
</evidence>
<organism evidence="1 2">
    <name type="scientific">Acrobeloides nanus</name>
    <dbReference type="NCBI Taxonomy" id="290746"/>
    <lineage>
        <taxon>Eukaryota</taxon>
        <taxon>Metazoa</taxon>
        <taxon>Ecdysozoa</taxon>
        <taxon>Nematoda</taxon>
        <taxon>Chromadorea</taxon>
        <taxon>Rhabditida</taxon>
        <taxon>Tylenchina</taxon>
        <taxon>Cephalobomorpha</taxon>
        <taxon>Cephaloboidea</taxon>
        <taxon>Cephalobidae</taxon>
        <taxon>Acrobeloides</taxon>
    </lineage>
</organism>
<keyword evidence="1" id="KW-1185">Reference proteome</keyword>
<reference evidence="2" key="1">
    <citation type="submission" date="2022-11" db="UniProtKB">
        <authorList>
            <consortium name="WormBaseParasite"/>
        </authorList>
    </citation>
    <scope>IDENTIFICATION</scope>
</reference>
<dbReference type="AlphaFoldDB" id="A0A914CQ33"/>
<evidence type="ECO:0000313" key="1">
    <source>
        <dbReference type="Proteomes" id="UP000887540"/>
    </source>
</evidence>
<dbReference type="InterPro" id="IPR019429">
    <property type="entry name" value="7TM_GPCR_serpentine_rcpt_Sri"/>
</dbReference>
<dbReference type="Proteomes" id="UP000887540">
    <property type="component" value="Unplaced"/>
</dbReference>
<dbReference type="Pfam" id="PF10327">
    <property type="entry name" value="7TM_GPCR_Sri"/>
    <property type="match status" value="1"/>
</dbReference>
<sequence length="84" mass="9693">MLCLGLPYLFMIGTIILGLKNVVQLIEWILEFSTLHSCFNTLVMIASITSYRQALWDMFRLKKYNQVNNISNAIIIMPTPAQRN</sequence>
<dbReference type="WBParaSite" id="ACRNAN_scaffold12646.g23146.t1">
    <property type="protein sequence ID" value="ACRNAN_scaffold12646.g23146.t1"/>
    <property type="gene ID" value="ACRNAN_scaffold12646.g23146"/>
</dbReference>
<accession>A0A914CQ33</accession>
<name>A0A914CQ33_9BILA</name>